<sequence>MDDVKKNKKLLTEAIQLKDQTMERLMRWNGENVRLKKLFEATKKQLEMATLEACKVRKELDGALIKVFELKRSIPTKKEAAVQEYLGSQAFHHAIRPHSTREVHIEKIKRMAVLERYDDGSIIRKYF</sequence>
<name>A0A498JQA7_MALDO</name>
<comment type="caution">
    <text evidence="1">The sequence shown here is derived from an EMBL/GenBank/DDBJ whole genome shotgun (WGS) entry which is preliminary data.</text>
</comment>
<accession>A0A498JQA7</accession>
<evidence type="ECO:0000313" key="1">
    <source>
        <dbReference type="EMBL" id="RXH95441.1"/>
    </source>
</evidence>
<keyword evidence="2" id="KW-1185">Reference proteome</keyword>
<dbReference type="EMBL" id="RDQH01000332">
    <property type="protein sequence ID" value="RXH95441.1"/>
    <property type="molecule type" value="Genomic_DNA"/>
</dbReference>
<reference evidence="1 2" key="1">
    <citation type="submission" date="2018-10" db="EMBL/GenBank/DDBJ databases">
        <title>A high-quality apple genome assembly.</title>
        <authorList>
            <person name="Hu J."/>
        </authorList>
    </citation>
    <scope>NUCLEOTIDE SEQUENCE [LARGE SCALE GENOMIC DNA]</scope>
    <source>
        <strain evidence="2">cv. HFTH1</strain>
        <tissue evidence="1">Young leaf</tissue>
    </source>
</reference>
<protein>
    <submittedName>
        <fullName evidence="1">Uncharacterized protein</fullName>
    </submittedName>
</protein>
<dbReference type="AlphaFoldDB" id="A0A498JQA7"/>
<evidence type="ECO:0000313" key="2">
    <source>
        <dbReference type="Proteomes" id="UP000290289"/>
    </source>
</evidence>
<dbReference type="Proteomes" id="UP000290289">
    <property type="component" value="Chromosome 6"/>
</dbReference>
<proteinExistence type="predicted"/>
<gene>
    <name evidence="1" type="ORF">DVH24_007941</name>
</gene>
<organism evidence="1 2">
    <name type="scientific">Malus domestica</name>
    <name type="common">Apple</name>
    <name type="synonym">Pyrus malus</name>
    <dbReference type="NCBI Taxonomy" id="3750"/>
    <lineage>
        <taxon>Eukaryota</taxon>
        <taxon>Viridiplantae</taxon>
        <taxon>Streptophyta</taxon>
        <taxon>Embryophyta</taxon>
        <taxon>Tracheophyta</taxon>
        <taxon>Spermatophyta</taxon>
        <taxon>Magnoliopsida</taxon>
        <taxon>eudicotyledons</taxon>
        <taxon>Gunneridae</taxon>
        <taxon>Pentapetalae</taxon>
        <taxon>rosids</taxon>
        <taxon>fabids</taxon>
        <taxon>Rosales</taxon>
        <taxon>Rosaceae</taxon>
        <taxon>Amygdaloideae</taxon>
        <taxon>Maleae</taxon>
        <taxon>Malus</taxon>
    </lineage>
</organism>